<dbReference type="AlphaFoldDB" id="F6B903"/>
<feature type="binding site" evidence="5 8">
    <location>
        <begin position="86"/>
        <end position="93"/>
    </location>
    <ligand>
        <name>substrate</name>
    </ligand>
</feature>
<dbReference type="UniPathway" id="UPA00538">
    <property type="reaction ID" value="UER00592"/>
</dbReference>
<organism evidence="11 12">
    <name type="scientific">Desulfotomaculum nigrificans (strain DSM 14880 / VKM B-2319 / CO-1-SRB)</name>
    <name type="common">Desulfotomaculum carboxydivorans</name>
    <dbReference type="NCBI Taxonomy" id="868595"/>
    <lineage>
        <taxon>Bacteria</taxon>
        <taxon>Bacillati</taxon>
        <taxon>Bacillota</taxon>
        <taxon>Clostridia</taxon>
        <taxon>Eubacteriales</taxon>
        <taxon>Desulfotomaculaceae</taxon>
        <taxon>Desulfotomaculum</taxon>
    </lineage>
</organism>
<dbReference type="EC" id="2.3.1.181" evidence="5 6"/>
<dbReference type="NCBIfam" id="NF010925">
    <property type="entry name" value="PRK14345.1"/>
    <property type="match status" value="1"/>
</dbReference>
<dbReference type="InterPro" id="IPR000544">
    <property type="entry name" value="Octanoyltransferase"/>
</dbReference>
<dbReference type="PROSITE" id="PS01313">
    <property type="entry name" value="LIPB"/>
    <property type="match status" value="1"/>
</dbReference>
<evidence type="ECO:0000256" key="6">
    <source>
        <dbReference type="PIRNR" id="PIRNR016262"/>
    </source>
</evidence>
<evidence type="ECO:0000259" key="10">
    <source>
        <dbReference type="PROSITE" id="PS51733"/>
    </source>
</evidence>
<dbReference type="PIRSF" id="PIRSF016262">
    <property type="entry name" value="LPLase"/>
    <property type="match status" value="1"/>
</dbReference>
<accession>F6B903</accession>
<dbReference type="GO" id="GO:0005737">
    <property type="term" value="C:cytoplasm"/>
    <property type="evidence" value="ECO:0007669"/>
    <property type="project" value="UniProtKB-SubCell"/>
</dbReference>
<dbReference type="PANTHER" id="PTHR10993">
    <property type="entry name" value="OCTANOYLTRANSFERASE"/>
    <property type="match status" value="1"/>
</dbReference>
<comment type="pathway">
    <text evidence="1 5 6">Protein modification; protein lipoylation via endogenous pathway; protein N(6)-(lipoyl)lysine from octanoyl-[acyl-carrier-protein]: step 1/2.</text>
</comment>
<feature type="binding site" evidence="5 8">
    <location>
        <begin position="166"/>
        <end position="168"/>
    </location>
    <ligand>
        <name>substrate</name>
    </ligand>
</feature>
<dbReference type="InterPro" id="IPR045864">
    <property type="entry name" value="aa-tRNA-synth_II/BPL/LPL"/>
</dbReference>
<feature type="binding site" evidence="5 8">
    <location>
        <begin position="153"/>
        <end position="155"/>
    </location>
    <ligand>
        <name>substrate</name>
    </ligand>
</feature>
<evidence type="ECO:0000313" key="11">
    <source>
        <dbReference type="EMBL" id="AEF93654.1"/>
    </source>
</evidence>
<proteinExistence type="inferred from homology"/>
<dbReference type="InterPro" id="IPR020605">
    <property type="entry name" value="Octanoyltransferase_CS"/>
</dbReference>
<keyword evidence="3 5" id="KW-0012">Acyltransferase</keyword>
<comment type="subcellular location">
    <subcellularLocation>
        <location evidence="5">Cytoplasm</location>
    </subcellularLocation>
</comment>
<comment type="function">
    <text evidence="4 5 6">Catalyzes the transfer of endogenously produced octanoic acid from octanoyl-acyl-carrier-protein onto the lipoyl domains of lipoate-dependent enzymes. Lipoyl-ACP can also act as a substrate although octanoyl-ACP is likely to be the physiological substrate.</text>
</comment>
<dbReference type="eggNOG" id="COG0321">
    <property type="taxonomic scope" value="Bacteria"/>
</dbReference>
<dbReference type="PROSITE" id="PS51733">
    <property type="entry name" value="BPL_LPL_CATALYTIC"/>
    <property type="match status" value="1"/>
</dbReference>
<evidence type="ECO:0000256" key="9">
    <source>
        <dbReference type="PIRSR" id="PIRSR016262-3"/>
    </source>
</evidence>
<evidence type="ECO:0000256" key="4">
    <source>
        <dbReference type="ARBA" id="ARBA00024732"/>
    </source>
</evidence>
<evidence type="ECO:0000256" key="2">
    <source>
        <dbReference type="ARBA" id="ARBA00022679"/>
    </source>
</evidence>
<dbReference type="Proteomes" id="UP000009226">
    <property type="component" value="Chromosome"/>
</dbReference>
<dbReference type="HOGENOM" id="CLU_035168_1_3_9"/>
<sequence length="248" mass="27710">MNQTSGVFKLSDKISILDLGRVDYQTARNIQLKLQKLRQDGSVPDILILAEHPPTITIGRDGGFEYILATNDQLIAKGITVYQVERGGSVTYHGPGQLVAYPILDLSRRGKDVHLYIYQLEEVIINLLHHFNIYSARREGYPGVWVNHSKITAIGVAISKWVTMHGLALNVDPDLNHFDLIVPCGIKSAGVTSMARELSKIGQTVPHMDQVNGLFKQTFARVFGYQLVPVSYEEMQVNRLGSILWEAL</sequence>
<dbReference type="Pfam" id="PF21948">
    <property type="entry name" value="LplA-B_cat"/>
    <property type="match status" value="1"/>
</dbReference>
<dbReference type="EMBL" id="CP002736">
    <property type="protein sequence ID" value="AEF93654.1"/>
    <property type="molecule type" value="Genomic_DNA"/>
</dbReference>
<dbReference type="HAMAP" id="MF_00013">
    <property type="entry name" value="LipB"/>
    <property type="match status" value="1"/>
</dbReference>
<keyword evidence="2 5" id="KW-0808">Transferase</keyword>
<dbReference type="SUPFAM" id="SSF55681">
    <property type="entry name" value="Class II aaRS and biotin synthetases"/>
    <property type="match status" value="1"/>
</dbReference>
<dbReference type="CDD" id="cd16444">
    <property type="entry name" value="LipB"/>
    <property type="match status" value="1"/>
</dbReference>
<evidence type="ECO:0000256" key="7">
    <source>
        <dbReference type="PIRSR" id="PIRSR016262-1"/>
    </source>
</evidence>
<gene>
    <name evidence="5" type="primary">lipB</name>
    <name evidence="11" type="ordered locus">Desca_0773</name>
</gene>
<dbReference type="STRING" id="868595.Desca_0773"/>
<evidence type="ECO:0000256" key="3">
    <source>
        <dbReference type="ARBA" id="ARBA00023315"/>
    </source>
</evidence>
<keyword evidence="12" id="KW-1185">Reference proteome</keyword>
<feature type="domain" description="BPL/LPL catalytic" evidence="10">
    <location>
        <begin position="41"/>
        <end position="227"/>
    </location>
</feature>
<feature type="active site" description="Acyl-thioester intermediate" evidence="5 7">
    <location>
        <position position="184"/>
    </location>
</feature>
<comment type="similarity">
    <text evidence="5 6">Belongs to the LipB family.</text>
</comment>
<dbReference type="InterPro" id="IPR004143">
    <property type="entry name" value="BPL_LPL_catalytic"/>
</dbReference>
<dbReference type="PANTHER" id="PTHR10993:SF7">
    <property type="entry name" value="LIPOYLTRANSFERASE 2, MITOCHONDRIAL-RELATED"/>
    <property type="match status" value="1"/>
</dbReference>
<evidence type="ECO:0000256" key="8">
    <source>
        <dbReference type="PIRSR" id="PIRSR016262-2"/>
    </source>
</evidence>
<keyword evidence="5" id="KW-0963">Cytoplasm</keyword>
<evidence type="ECO:0000256" key="1">
    <source>
        <dbReference type="ARBA" id="ARBA00004821"/>
    </source>
</evidence>
<name>F6B903_DESCC</name>
<comment type="catalytic activity">
    <reaction evidence="5 6">
        <text>octanoyl-[ACP] + L-lysyl-[protein] = N(6)-octanoyl-L-lysyl-[protein] + holo-[ACP] + H(+)</text>
        <dbReference type="Rhea" id="RHEA:17665"/>
        <dbReference type="Rhea" id="RHEA-COMP:9636"/>
        <dbReference type="Rhea" id="RHEA-COMP:9685"/>
        <dbReference type="Rhea" id="RHEA-COMP:9752"/>
        <dbReference type="Rhea" id="RHEA-COMP:9928"/>
        <dbReference type="ChEBI" id="CHEBI:15378"/>
        <dbReference type="ChEBI" id="CHEBI:29969"/>
        <dbReference type="ChEBI" id="CHEBI:64479"/>
        <dbReference type="ChEBI" id="CHEBI:78463"/>
        <dbReference type="ChEBI" id="CHEBI:78809"/>
        <dbReference type="EC" id="2.3.1.181"/>
    </reaction>
</comment>
<evidence type="ECO:0000313" key="12">
    <source>
        <dbReference type="Proteomes" id="UP000009226"/>
    </source>
</evidence>
<dbReference type="Gene3D" id="3.30.930.10">
    <property type="entry name" value="Bira Bifunctional Protein, Domain 2"/>
    <property type="match status" value="1"/>
</dbReference>
<feature type="site" description="Lowers pKa of active site Cys" evidence="5 9">
    <location>
        <position position="150"/>
    </location>
</feature>
<dbReference type="KEGG" id="dca:Desca_0773"/>
<evidence type="ECO:0000256" key="5">
    <source>
        <dbReference type="HAMAP-Rule" id="MF_00013"/>
    </source>
</evidence>
<dbReference type="NCBIfam" id="TIGR00214">
    <property type="entry name" value="lipB"/>
    <property type="match status" value="1"/>
</dbReference>
<reference evidence="11" key="1">
    <citation type="submission" date="2011-05" db="EMBL/GenBank/DDBJ databases">
        <title>Complete sequence of Desulfotomaculum carboxydivorans CO-1-SRB.</title>
        <authorList>
            <consortium name="US DOE Joint Genome Institute"/>
            <person name="Lucas S."/>
            <person name="Han J."/>
            <person name="Lapidus A."/>
            <person name="Cheng J.-F."/>
            <person name="Goodwin L."/>
            <person name="Pitluck S."/>
            <person name="Peters L."/>
            <person name="Mikhailova N."/>
            <person name="Lu M."/>
            <person name="Han C."/>
            <person name="Tapia R."/>
            <person name="Land M."/>
            <person name="Hauser L."/>
            <person name="Kyrpides N."/>
            <person name="Ivanova N."/>
            <person name="Pagani I."/>
            <person name="Stams A."/>
            <person name="Plugge C."/>
            <person name="Muyzer G."/>
            <person name="Kuever J."/>
            <person name="Parshina S."/>
            <person name="Ivanova A."/>
            <person name="Nazina T."/>
            <person name="Woyke T."/>
        </authorList>
    </citation>
    <scope>NUCLEOTIDE SEQUENCE [LARGE SCALE GENOMIC DNA]</scope>
    <source>
        <strain evidence="11">CO-1-SRB</strain>
    </source>
</reference>
<dbReference type="GO" id="GO:0033819">
    <property type="term" value="F:lipoyl(octanoyl) transferase activity"/>
    <property type="evidence" value="ECO:0007669"/>
    <property type="project" value="UniProtKB-EC"/>
</dbReference>
<comment type="miscellaneous">
    <text evidence="5">In the reaction, the free carboxyl group of octanoic acid is attached via an amide linkage to the epsilon-amino group of a specific lysine residue of lipoyl domains of lipoate-dependent enzymes.</text>
</comment>
<dbReference type="GO" id="GO:0009249">
    <property type="term" value="P:protein lipoylation"/>
    <property type="evidence" value="ECO:0007669"/>
    <property type="project" value="InterPro"/>
</dbReference>
<protein>
    <recommendedName>
        <fullName evidence="5 6">Octanoyltransferase</fullName>
        <ecNumber evidence="5 6">2.3.1.181</ecNumber>
    </recommendedName>
    <alternativeName>
        <fullName evidence="5">Lipoate-protein ligase B</fullName>
    </alternativeName>
    <alternativeName>
        <fullName evidence="5">Lipoyl/octanoyl transferase</fullName>
    </alternativeName>
    <alternativeName>
        <fullName evidence="5">Octanoyl-[acyl-carrier-protein]-protein N-octanoyltransferase</fullName>
    </alternativeName>
</protein>